<feature type="region of interest" description="Disordered" evidence="1">
    <location>
        <begin position="13"/>
        <end position="33"/>
    </location>
</feature>
<accession>A0A1D2VML4</accession>
<name>A0A1D2VML4_9ASCO</name>
<evidence type="ECO:0000313" key="3">
    <source>
        <dbReference type="Proteomes" id="UP000095038"/>
    </source>
</evidence>
<dbReference type="InParanoid" id="A0A1D2VML4"/>
<dbReference type="AlphaFoldDB" id="A0A1D2VML4"/>
<feature type="compositionally biased region" description="Low complexity" evidence="1">
    <location>
        <begin position="18"/>
        <end position="29"/>
    </location>
</feature>
<dbReference type="EMBL" id="KV454476">
    <property type="protein sequence ID" value="ODV62858.1"/>
    <property type="molecule type" value="Genomic_DNA"/>
</dbReference>
<gene>
    <name evidence="2" type="ORF">ASCRUDRAFT_79489</name>
</gene>
<reference evidence="3" key="1">
    <citation type="submission" date="2016-05" db="EMBL/GenBank/DDBJ databases">
        <title>Comparative genomics of biotechnologically important yeasts.</title>
        <authorList>
            <consortium name="DOE Joint Genome Institute"/>
            <person name="Riley R."/>
            <person name="Haridas S."/>
            <person name="Wolfe K.H."/>
            <person name="Lopes M.R."/>
            <person name="Hittinger C.T."/>
            <person name="Goker M."/>
            <person name="Salamov A."/>
            <person name="Wisecaver J."/>
            <person name="Long T.M."/>
            <person name="Aerts A.L."/>
            <person name="Barry K."/>
            <person name="Choi C."/>
            <person name="Clum A."/>
            <person name="Coughlan A.Y."/>
            <person name="Deshpande S."/>
            <person name="Douglass A.P."/>
            <person name="Hanson S.J."/>
            <person name="Klenk H.-P."/>
            <person name="Labutti K."/>
            <person name="Lapidus A."/>
            <person name="Lindquist E."/>
            <person name="Lipzen A."/>
            <person name="Meier-Kolthoff J.P."/>
            <person name="Ohm R.A."/>
            <person name="Otillar R.P."/>
            <person name="Pangilinan J."/>
            <person name="Peng Y."/>
            <person name="Rokas A."/>
            <person name="Rosa C.A."/>
            <person name="Scheuner C."/>
            <person name="Sibirny A.A."/>
            <person name="Slot J.C."/>
            <person name="Stielow J.B."/>
            <person name="Sun H."/>
            <person name="Kurtzman C.P."/>
            <person name="Blackwell M."/>
            <person name="Grigoriev I.V."/>
            <person name="Jeffries T.W."/>
        </authorList>
    </citation>
    <scope>NUCLEOTIDE SEQUENCE [LARGE SCALE GENOMIC DNA]</scope>
    <source>
        <strain evidence="3">DSM 1968</strain>
    </source>
</reference>
<dbReference type="GeneID" id="30968022"/>
<dbReference type="Proteomes" id="UP000095038">
    <property type="component" value="Unassembled WGS sequence"/>
</dbReference>
<evidence type="ECO:0000256" key="1">
    <source>
        <dbReference type="SAM" id="MobiDB-lite"/>
    </source>
</evidence>
<proteinExistence type="predicted"/>
<evidence type="ECO:0000313" key="2">
    <source>
        <dbReference type="EMBL" id="ODV62858.1"/>
    </source>
</evidence>
<keyword evidence="3" id="KW-1185">Reference proteome</keyword>
<dbReference type="RefSeq" id="XP_020049165.1">
    <property type="nucleotide sequence ID" value="XM_020194386.1"/>
</dbReference>
<sequence>MHRFLNGIREYWEREQSSGKSPSGSAAPANYEQSTLSPALHSVIRTGLYPRRDIDGSAEPGQFLVAHERCLCLFPCASWKSPGPKILPQENVSTLETHFKTAKCMV</sequence>
<protein>
    <submittedName>
        <fullName evidence="2">Uncharacterized protein</fullName>
    </submittedName>
</protein>
<organism evidence="2 3">
    <name type="scientific">Ascoidea rubescens DSM 1968</name>
    <dbReference type="NCBI Taxonomy" id="1344418"/>
    <lineage>
        <taxon>Eukaryota</taxon>
        <taxon>Fungi</taxon>
        <taxon>Dikarya</taxon>
        <taxon>Ascomycota</taxon>
        <taxon>Saccharomycotina</taxon>
        <taxon>Saccharomycetes</taxon>
        <taxon>Ascoideaceae</taxon>
        <taxon>Ascoidea</taxon>
    </lineage>
</organism>